<protein>
    <recommendedName>
        <fullName evidence="3">DNA-binding protein</fullName>
    </recommendedName>
</protein>
<evidence type="ECO:0008006" key="3">
    <source>
        <dbReference type="Google" id="ProtNLM"/>
    </source>
</evidence>
<dbReference type="AlphaFoldDB" id="A0A011PBJ2"/>
<evidence type="ECO:0000313" key="2">
    <source>
        <dbReference type="Proteomes" id="UP000020218"/>
    </source>
</evidence>
<dbReference type="PATRIC" id="fig|1454001.3.peg.3948"/>
<evidence type="ECO:0000313" key="1">
    <source>
        <dbReference type="EMBL" id="EXI63724.1"/>
    </source>
</evidence>
<accession>A0A011PBJ2</accession>
<dbReference type="EMBL" id="JFAX01000051">
    <property type="protein sequence ID" value="EXI63724.1"/>
    <property type="molecule type" value="Genomic_DNA"/>
</dbReference>
<dbReference type="Proteomes" id="UP000020218">
    <property type="component" value="Unassembled WGS sequence"/>
</dbReference>
<gene>
    <name evidence="1" type="ORF">AW08_03911</name>
</gene>
<reference evidence="1" key="1">
    <citation type="submission" date="2014-02" db="EMBL/GenBank/DDBJ databases">
        <title>Expanding our view of genomic diversity in Candidatus Accumulibacter clades.</title>
        <authorList>
            <person name="Skennerton C.T."/>
            <person name="Barr J.J."/>
            <person name="Slater F.R."/>
            <person name="Bond P.L."/>
            <person name="Tyson G.W."/>
        </authorList>
    </citation>
    <scope>NUCLEOTIDE SEQUENCE [LARGE SCALE GENOMIC DNA]</scope>
</reference>
<sequence>MRNTNIAPSTRPAAARLSTESAAARLFLRPQTLRAALCRSGHFMGMIPIKLPNGRLLWDADAVERLLSGEVAK</sequence>
<organism evidence="1 2">
    <name type="scientific">Candidatus Accumulibacter adjunctus</name>
    <dbReference type="NCBI Taxonomy" id="1454001"/>
    <lineage>
        <taxon>Bacteria</taxon>
        <taxon>Pseudomonadati</taxon>
        <taxon>Pseudomonadota</taxon>
        <taxon>Betaproteobacteria</taxon>
        <taxon>Candidatus Accumulibacter</taxon>
    </lineage>
</organism>
<proteinExistence type="predicted"/>
<keyword evidence="2" id="KW-1185">Reference proteome</keyword>
<name>A0A011PBJ2_9PROT</name>
<comment type="caution">
    <text evidence="1">The sequence shown here is derived from an EMBL/GenBank/DDBJ whole genome shotgun (WGS) entry which is preliminary data.</text>
</comment>
<dbReference type="STRING" id="1454001.AW08_03911"/>